<evidence type="ECO:0000313" key="5">
    <source>
        <dbReference type="EMBL" id="GHO83667.1"/>
    </source>
</evidence>
<keyword evidence="6" id="KW-1185">Reference proteome</keyword>
<dbReference type="PANTHER" id="PTHR32319:SF0">
    <property type="entry name" value="BACTERIAL HEMOLYSIN-LIKE PROTEIN"/>
    <property type="match status" value="1"/>
</dbReference>
<comment type="caution">
    <text evidence="5">The sequence shown here is derived from an EMBL/GenBank/DDBJ whole genome shotgun (WGS) entry which is preliminary data.</text>
</comment>
<evidence type="ECO:0000259" key="4">
    <source>
        <dbReference type="SMART" id="SM00363"/>
    </source>
</evidence>
<dbReference type="Pfam" id="PF01728">
    <property type="entry name" value="FtsJ"/>
    <property type="match status" value="1"/>
</dbReference>
<evidence type="ECO:0000313" key="6">
    <source>
        <dbReference type="Proteomes" id="UP000635565"/>
    </source>
</evidence>
<dbReference type="PROSITE" id="PS50889">
    <property type="entry name" value="S4"/>
    <property type="match status" value="1"/>
</dbReference>
<feature type="domain" description="RNA-binding S4" evidence="4">
    <location>
        <begin position="29"/>
        <end position="93"/>
    </location>
</feature>
<dbReference type="RefSeq" id="WP_201361330.1">
    <property type="nucleotide sequence ID" value="NZ_BNJJ01000004.1"/>
</dbReference>
<keyword evidence="1 3" id="KW-0694">RNA-binding</keyword>
<dbReference type="InterPro" id="IPR004538">
    <property type="entry name" value="Hemolysin_A/TlyA"/>
</dbReference>
<dbReference type="CDD" id="cd00165">
    <property type="entry name" value="S4"/>
    <property type="match status" value="1"/>
</dbReference>
<dbReference type="PANTHER" id="PTHR32319">
    <property type="entry name" value="BACTERIAL HEMOLYSIN-LIKE PROTEIN"/>
    <property type="match status" value="1"/>
</dbReference>
<dbReference type="Gene3D" id="3.40.50.150">
    <property type="entry name" value="Vaccinia Virus protein VP39"/>
    <property type="match status" value="1"/>
</dbReference>
<dbReference type="InterPro" id="IPR002877">
    <property type="entry name" value="RNA_MeTrfase_FtsJ_dom"/>
</dbReference>
<dbReference type="NCBIfam" id="TIGR00478">
    <property type="entry name" value="tly"/>
    <property type="match status" value="1"/>
</dbReference>
<dbReference type="InterPro" id="IPR002942">
    <property type="entry name" value="S4_RNA-bd"/>
</dbReference>
<reference evidence="5 6" key="1">
    <citation type="journal article" date="2021" name="Int. J. Syst. Evol. Microbiol.">
        <title>Reticulibacter mediterranei gen. nov., sp. nov., within the new family Reticulibacteraceae fam. nov., and Ktedonospora formicarum gen. nov., sp. nov., Ktedonobacter robiniae sp. nov., Dictyobacter formicarum sp. nov. and Dictyobacter arantiisoli sp. nov., belonging to the class Ktedonobacteria.</title>
        <authorList>
            <person name="Yabe S."/>
            <person name="Zheng Y."/>
            <person name="Wang C.M."/>
            <person name="Sakai Y."/>
            <person name="Abe K."/>
            <person name="Yokota A."/>
            <person name="Donadio S."/>
            <person name="Cavaletti L."/>
            <person name="Monciardini P."/>
        </authorList>
    </citation>
    <scope>NUCLEOTIDE SEQUENCE [LARGE SCALE GENOMIC DNA]</scope>
    <source>
        <strain evidence="5 6">SOSP1-9</strain>
    </source>
</reference>
<evidence type="ECO:0000256" key="2">
    <source>
        <dbReference type="ARBA" id="ARBA00029460"/>
    </source>
</evidence>
<proteinExistence type="inferred from homology"/>
<dbReference type="Proteomes" id="UP000635565">
    <property type="component" value="Unassembled WGS sequence"/>
</dbReference>
<dbReference type="EMBL" id="BNJJ01000004">
    <property type="protein sequence ID" value="GHO83667.1"/>
    <property type="molecule type" value="Genomic_DNA"/>
</dbReference>
<dbReference type="SUPFAM" id="SSF53335">
    <property type="entry name" value="S-adenosyl-L-methionine-dependent methyltransferases"/>
    <property type="match status" value="1"/>
</dbReference>
<dbReference type="InterPro" id="IPR036986">
    <property type="entry name" value="S4_RNA-bd_sf"/>
</dbReference>
<dbReference type="SUPFAM" id="SSF55174">
    <property type="entry name" value="Alpha-L RNA-binding motif"/>
    <property type="match status" value="1"/>
</dbReference>
<name>A0ABQ3VBY9_9CHLR</name>
<organism evidence="5 6">
    <name type="scientific">Dictyobacter formicarum</name>
    <dbReference type="NCBI Taxonomy" id="2778368"/>
    <lineage>
        <taxon>Bacteria</taxon>
        <taxon>Bacillati</taxon>
        <taxon>Chloroflexota</taxon>
        <taxon>Ktedonobacteria</taxon>
        <taxon>Ktedonobacterales</taxon>
        <taxon>Dictyobacteraceae</taxon>
        <taxon>Dictyobacter</taxon>
    </lineage>
</organism>
<gene>
    <name evidence="5" type="ORF">KSZ_16730</name>
</gene>
<comment type="similarity">
    <text evidence="2">Belongs to the TlyA family.</text>
</comment>
<dbReference type="InterPro" id="IPR029063">
    <property type="entry name" value="SAM-dependent_MTases_sf"/>
</dbReference>
<dbReference type="Gene3D" id="3.10.290.10">
    <property type="entry name" value="RNA-binding S4 domain"/>
    <property type="match status" value="1"/>
</dbReference>
<protein>
    <submittedName>
        <fullName evidence="5">TlyA family rRNA (Cytidine-2'-O)-methyltransferase</fullName>
    </submittedName>
</protein>
<dbReference type="Pfam" id="PF01479">
    <property type="entry name" value="S4"/>
    <property type="match status" value="1"/>
</dbReference>
<dbReference type="InterPro" id="IPR047048">
    <property type="entry name" value="TlyA"/>
</dbReference>
<accession>A0ABQ3VBY9</accession>
<evidence type="ECO:0000256" key="1">
    <source>
        <dbReference type="ARBA" id="ARBA00022884"/>
    </source>
</evidence>
<sequence>MSFASFNQEPSIIPSIAQPPARAKLPRRLPLAHLLVERGFFPGLDEARRWVMAGKVLVDERCLDKPGMLVSFQAALRVKDHLRYASRGGYKLETALHHFGIDVQQAVAIDCGASTGGFTDCLLQHGAALVYAVEVGHGQLLGRLRLDARVRNYEHTNFSDLVGMDLSPAPTLISLDLSYLSLTKALPIAVSLLPEQGRILALVKPLFEVECSEARRKGYIEEPYLLVEVLQRILQAGTTNGLAVEGLAKLALQPRNGVHEFFVSFLLDPLAASKLYSEDVLYSMVMGDGIGPTQVGYI</sequence>
<dbReference type="SMART" id="SM00363">
    <property type="entry name" value="S4"/>
    <property type="match status" value="1"/>
</dbReference>
<evidence type="ECO:0000256" key="3">
    <source>
        <dbReference type="PROSITE-ProRule" id="PRU00182"/>
    </source>
</evidence>